<name>A0A382NZA0_9ZZZZ</name>
<keyword evidence="1" id="KW-0472">Membrane</keyword>
<proteinExistence type="predicted"/>
<protein>
    <submittedName>
        <fullName evidence="2">Uncharacterized protein</fullName>
    </submittedName>
</protein>
<feature type="transmembrane region" description="Helical" evidence="1">
    <location>
        <begin position="38"/>
        <end position="56"/>
    </location>
</feature>
<reference evidence="2" key="1">
    <citation type="submission" date="2018-05" db="EMBL/GenBank/DDBJ databases">
        <authorList>
            <person name="Lanie J.A."/>
            <person name="Ng W.-L."/>
            <person name="Kazmierczak K.M."/>
            <person name="Andrzejewski T.M."/>
            <person name="Davidsen T.M."/>
            <person name="Wayne K.J."/>
            <person name="Tettelin H."/>
            <person name="Glass J.I."/>
            <person name="Rusch D."/>
            <person name="Podicherti R."/>
            <person name="Tsui H.-C.T."/>
            <person name="Winkler M.E."/>
        </authorList>
    </citation>
    <scope>NUCLEOTIDE SEQUENCE</scope>
</reference>
<feature type="transmembrane region" description="Helical" evidence="1">
    <location>
        <begin position="9"/>
        <end position="26"/>
    </location>
</feature>
<dbReference type="AlphaFoldDB" id="A0A382NZA0"/>
<accession>A0A382NZA0</accession>
<gene>
    <name evidence="2" type="ORF">METZ01_LOCUS319293</name>
</gene>
<keyword evidence="1" id="KW-0812">Transmembrane</keyword>
<sequence length="61" mass="7106">MINLLKKLFYYFLLFTGLILSTSHLGDNYMGISDEEGYLLTIGICCLTAFFFEYILPQIRK</sequence>
<evidence type="ECO:0000256" key="1">
    <source>
        <dbReference type="SAM" id="Phobius"/>
    </source>
</evidence>
<keyword evidence="1" id="KW-1133">Transmembrane helix</keyword>
<evidence type="ECO:0000313" key="2">
    <source>
        <dbReference type="EMBL" id="SVC66439.1"/>
    </source>
</evidence>
<dbReference type="EMBL" id="UINC01103784">
    <property type="protein sequence ID" value="SVC66439.1"/>
    <property type="molecule type" value="Genomic_DNA"/>
</dbReference>
<organism evidence="2">
    <name type="scientific">marine metagenome</name>
    <dbReference type="NCBI Taxonomy" id="408172"/>
    <lineage>
        <taxon>unclassified sequences</taxon>
        <taxon>metagenomes</taxon>
        <taxon>ecological metagenomes</taxon>
    </lineage>
</organism>